<feature type="region of interest" description="Disordered" evidence="1">
    <location>
        <begin position="183"/>
        <end position="212"/>
    </location>
</feature>
<keyword evidence="3" id="KW-0436">Ligase</keyword>
<evidence type="ECO:0000256" key="1">
    <source>
        <dbReference type="SAM" id="MobiDB-lite"/>
    </source>
</evidence>
<dbReference type="GO" id="GO:0005737">
    <property type="term" value="C:cytoplasm"/>
    <property type="evidence" value="ECO:0007669"/>
    <property type="project" value="TreeGrafter"/>
</dbReference>
<dbReference type="Gene3D" id="3.40.50.1460">
    <property type="match status" value="1"/>
</dbReference>
<dbReference type="EMBL" id="CACVAQ010000069">
    <property type="protein sequence ID" value="CAA6801848.1"/>
    <property type="molecule type" value="Genomic_DNA"/>
</dbReference>
<dbReference type="PANTHER" id="PTHR48104:SF30">
    <property type="entry name" value="METACASPASE-1"/>
    <property type="match status" value="1"/>
</dbReference>
<dbReference type="GO" id="GO:0004812">
    <property type="term" value="F:aminoacyl-tRNA ligase activity"/>
    <property type="evidence" value="ECO:0007669"/>
    <property type="project" value="UniProtKB-KW"/>
</dbReference>
<dbReference type="GO" id="GO:0006508">
    <property type="term" value="P:proteolysis"/>
    <property type="evidence" value="ECO:0007669"/>
    <property type="project" value="InterPro"/>
</dbReference>
<dbReference type="InterPro" id="IPR011600">
    <property type="entry name" value="Pept_C14_caspase"/>
</dbReference>
<evidence type="ECO:0000259" key="2">
    <source>
        <dbReference type="Pfam" id="PF00656"/>
    </source>
</evidence>
<dbReference type="PANTHER" id="PTHR48104">
    <property type="entry name" value="METACASPASE-4"/>
    <property type="match status" value="1"/>
</dbReference>
<reference evidence="3" key="1">
    <citation type="submission" date="2020-01" db="EMBL/GenBank/DDBJ databases">
        <authorList>
            <person name="Meier V. D."/>
            <person name="Meier V D."/>
        </authorList>
    </citation>
    <scope>NUCLEOTIDE SEQUENCE</scope>
    <source>
        <strain evidence="3">HLG_WM_MAG_10</strain>
    </source>
</reference>
<accession>A0A6S6SG58</accession>
<feature type="domain" description="Peptidase C14 caspase" evidence="2">
    <location>
        <begin position="6"/>
        <end position="319"/>
    </location>
</feature>
<dbReference type="GO" id="GO:0004197">
    <property type="term" value="F:cysteine-type endopeptidase activity"/>
    <property type="evidence" value="ECO:0007669"/>
    <property type="project" value="InterPro"/>
</dbReference>
<keyword evidence="3" id="KW-0030">Aminoacyl-tRNA synthetase</keyword>
<organism evidence="3">
    <name type="scientific">uncultured Aureispira sp</name>
    <dbReference type="NCBI Taxonomy" id="1331704"/>
    <lineage>
        <taxon>Bacteria</taxon>
        <taxon>Pseudomonadati</taxon>
        <taxon>Bacteroidota</taxon>
        <taxon>Saprospiria</taxon>
        <taxon>Saprospirales</taxon>
        <taxon>Saprospiraceae</taxon>
        <taxon>Aureispira</taxon>
        <taxon>environmental samples</taxon>
    </lineage>
</organism>
<gene>
    <name evidence="3" type="ORF">HELGO_WM31199</name>
</gene>
<proteinExistence type="predicted"/>
<sequence>MEKKKCYALFIGINTYENEKVANLSACIQDAQRLLTYIEANLNEAEYELKPKTLFTGSETLPTRHNIIEAIQRHLGQAKKEDMVLLFYAGHGSKEKAPPNFNEADGNFQTLVPCDARNRTETGGTIRNILDKELRFLLHQLWEVERPEIIFIQDSCHSTGASRASEQLSVVLDELKALEQELQAENAPERPIANPQPRFTEPTEVEKRGDLWSTNTPDELLATYTGLKDAAAWMIAALDTSKESEAAFDLPMAEHIHLAACDKHEFAYEIPQKGGVFTSNLLDILEASQNTISYQDLFNRIRMNIGGVYQQTPDLYVHSPNFQKRHELFLGDLLRHNKAPAQRDIDVFNGFYPVVPKGRTGWQIKAGELELLPSLEGQIKAIPIEVFLQDQPLTGNSNAVIDYVASGYSQVTFTSAAYDRRKHRNQLYAKIPPKYMRRWRVAICVDAGQTGGNTIALFEDYAPRKSLKNFQSDGGPAVRITEQVSAANFVVKVANNWLGLYQKDGTLVFYATALQYEENGQQRTVPVIKKGLEEPLYKYRNGKETALDWDGNYTVSSAEKASVAPVFDYLAAEYQKNPTHNISLFFEETLGENAFTQFQKTQQKVLNYYAPFVNWTSPEKAKYILKTDSDGFVVYPYHNGEVGAVPAFRKTLGLSIKDGYRVIIALQKMCKWQTVYHLYNKLQVITLAQHQHQFEFEFKLYQVAATKSRALDPNRLHSLVKIQSWNAAQFSNQEQGFSQSLNDLQATKTPIRFLYNELYPSTILLDFDLAIHHLKGAENVYVSSLLLDSNYAILPLQKAMGNNWLPAKNLSTSGGGTLVLNGLELHQPQQMKNFPQEVTEVTFYLKIFIAYQRFDISGLLQTGLPAPAPKLTRHVMAKDGTRAMLKQPPKTEATGSWLSFTIPIVVEREVKD</sequence>
<name>A0A6S6SG58_9BACT</name>
<dbReference type="Pfam" id="PF00656">
    <property type="entry name" value="Peptidase_C14"/>
    <property type="match status" value="1"/>
</dbReference>
<dbReference type="InterPro" id="IPR029030">
    <property type="entry name" value="Caspase-like_dom_sf"/>
</dbReference>
<evidence type="ECO:0000313" key="3">
    <source>
        <dbReference type="EMBL" id="CAA6801848.1"/>
    </source>
</evidence>
<dbReference type="SUPFAM" id="SSF52129">
    <property type="entry name" value="Caspase-like"/>
    <property type="match status" value="1"/>
</dbReference>
<dbReference type="InterPro" id="IPR050452">
    <property type="entry name" value="Metacaspase"/>
</dbReference>
<protein>
    <submittedName>
        <fullName evidence="3">Alanyl-tRNA synthetase</fullName>
    </submittedName>
</protein>
<dbReference type="AlphaFoldDB" id="A0A6S6SG58"/>